<dbReference type="EMBL" id="JASBWV010000001">
    <property type="protein sequence ID" value="KAJ9128103.1"/>
    <property type="molecule type" value="Genomic_DNA"/>
</dbReference>
<comment type="caution">
    <text evidence="1">The sequence shown here is derived from an EMBL/GenBank/DDBJ whole genome shotgun (WGS) entry which is preliminary data.</text>
</comment>
<name>A0ACC2XWR6_9TREE</name>
<sequence length="840" mass="93643">MLNTHFHSPTSLHDSSLSDAPNQADMDILNLLTGPVNPSARARQQTTSTSSKGPAHTHEKEPLQRREQPLDPLLIAAVIEGSAPMATRNHFGHQFQGKWTKCFHLWMLSPAYHSHFFLFQIAIPRRLPGSYSSCDDSRSSTPLEMTQEQRQQQQQRRLLMMRSQQAPRRERERTGAIHERKMDISRGREESNSPKDENVVPTTGGVRATAEQAENVRPNMAYREKSEENAVESDEEDQPIRELASPPSLLNNTTNRRASTSASNARSKRRLSIDPTSISNNLKQNLMASPEVNTARLASVPNTANQLPPLVIRCQARTRVPTPHGEIFLHLYTNNHDNKEHLAIVIDPLQLDPDMADISEDEEDNAVDTPVKDVQSTVLRQRRREKRRVRQILKQRRPLISQTLNEVWREGETEMERLVRGAYVGRLTGEGGTASKPHSFTSDPAPIQEVATVDTDIQDVPPLVRIHSECYTGETIGSMRCDCGEQLDEALRQICDEQVIKLKHAMQGYELKHDLQARLDQRPELRHVQSQIFGLEGKAGFTQPGTPAGDDDEMAMSMELDSASNAAGGITSSTRSVSPQSSSRMDDAASLADATDPSVTDVQSTDSPPPTKRRVIEGNRAYLPGRGVIVYLRQEGRGIGLLEKIRAYNLQDMGHDTVSANLMLGHGADERKYDIAAEILRDLGLGDNDSGIRLLTNNPEKVQGLSQEGIIISDRVGMVPRDWQQRARRRTARQSKKSKVHSAIFGGPGGSASGMSDSMLEQDEGDSDDDIYDDWTRRRGGATLIGGSAARGPELEKYLRTKIERMGHSEFLFVLMYAHTPCLTLMSNFTVIDIPQEETR</sequence>
<evidence type="ECO:0000313" key="1">
    <source>
        <dbReference type="EMBL" id="KAJ9128103.1"/>
    </source>
</evidence>
<gene>
    <name evidence="1" type="ORF">QFC24_000394</name>
</gene>
<reference evidence="1" key="1">
    <citation type="submission" date="2023-04" db="EMBL/GenBank/DDBJ databases">
        <title>Draft Genome sequencing of Naganishia species isolated from polar environments using Oxford Nanopore Technology.</title>
        <authorList>
            <person name="Leo P."/>
            <person name="Venkateswaran K."/>
        </authorList>
    </citation>
    <scope>NUCLEOTIDE SEQUENCE</scope>
    <source>
        <strain evidence="1">DBVPG 5303</strain>
    </source>
</reference>
<protein>
    <submittedName>
        <fullName evidence="1">Uncharacterized protein</fullName>
    </submittedName>
</protein>
<evidence type="ECO:0000313" key="2">
    <source>
        <dbReference type="Proteomes" id="UP001234202"/>
    </source>
</evidence>
<organism evidence="1 2">
    <name type="scientific">Naganishia onofrii</name>
    <dbReference type="NCBI Taxonomy" id="1851511"/>
    <lineage>
        <taxon>Eukaryota</taxon>
        <taxon>Fungi</taxon>
        <taxon>Dikarya</taxon>
        <taxon>Basidiomycota</taxon>
        <taxon>Agaricomycotina</taxon>
        <taxon>Tremellomycetes</taxon>
        <taxon>Filobasidiales</taxon>
        <taxon>Filobasidiaceae</taxon>
        <taxon>Naganishia</taxon>
    </lineage>
</organism>
<proteinExistence type="predicted"/>
<dbReference type="Proteomes" id="UP001234202">
    <property type="component" value="Unassembled WGS sequence"/>
</dbReference>
<accession>A0ACC2XWR6</accession>
<keyword evidence="2" id="KW-1185">Reference proteome</keyword>